<keyword evidence="5" id="KW-1185">Reference proteome</keyword>
<dbReference type="PANTHER" id="PTHR31001:SF90">
    <property type="entry name" value="CENTROMERE DNA-BINDING PROTEIN COMPLEX CBF3 SUBUNIT B"/>
    <property type="match status" value="1"/>
</dbReference>
<dbReference type="EMBL" id="CABFWN010000008">
    <property type="protein sequence ID" value="VUG20374.1"/>
    <property type="molecule type" value="Genomic_DNA"/>
</dbReference>
<dbReference type="SMART" id="SM00066">
    <property type="entry name" value="GAL4"/>
    <property type="match status" value="1"/>
</dbReference>
<dbReference type="Pfam" id="PF00172">
    <property type="entry name" value="Zn_clus"/>
    <property type="match status" value="1"/>
</dbReference>
<dbReference type="InterPro" id="IPR036864">
    <property type="entry name" value="Zn2-C6_fun-type_DNA-bd_sf"/>
</dbReference>
<name>A0A7D9D0N6_DEKBR</name>
<dbReference type="GO" id="GO:0005634">
    <property type="term" value="C:nucleus"/>
    <property type="evidence" value="ECO:0007669"/>
    <property type="project" value="UniProtKB-SubCell"/>
</dbReference>
<dbReference type="InterPro" id="IPR001138">
    <property type="entry name" value="Zn2Cys6_DnaBD"/>
</dbReference>
<dbReference type="PANTHER" id="PTHR31001">
    <property type="entry name" value="UNCHARACTERIZED TRANSCRIPTIONAL REGULATORY PROTEIN"/>
    <property type="match status" value="1"/>
</dbReference>
<reference evidence="4 5" key="1">
    <citation type="submission" date="2019-07" db="EMBL/GenBank/DDBJ databases">
        <authorList>
            <person name="Friedrich A."/>
            <person name="Schacherer J."/>
        </authorList>
    </citation>
    <scope>NUCLEOTIDE SEQUENCE [LARGE SCALE GENOMIC DNA]</scope>
</reference>
<dbReference type="Gene3D" id="4.10.240.10">
    <property type="entry name" value="Zn(2)-C6 fungal-type DNA-binding domain"/>
    <property type="match status" value="1"/>
</dbReference>
<feature type="domain" description="Zn(2)-C6 fungal-type" evidence="3">
    <location>
        <begin position="18"/>
        <end position="47"/>
    </location>
</feature>
<evidence type="ECO:0000313" key="4">
    <source>
        <dbReference type="EMBL" id="VUG20374.1"/>
    </source>
</evidence>
<protein>
    <submittedName>
        <fullName evidence="4">DEBR0S8_00232g1_1</fullName>
    </submittedName>
</protein>
<comment type="subcellular location">
    <subcellularLocation>
        <location evidence="1">Nucleus</location>
    </subcellularLocation>
</comment>
<evidence type="ECO:0000259" key="3">
    <source>
        <dbReference type="PROSITE" id="PS50048"/>
    </source>
</evidence>
<dbReference type="SUPFAM" id="SSF57701">
    <property type="entry name" value="Zn2/Cys6 DNA-binding domain"/>
    <property type="match status" value="1"/>
</dbReference>
<dbReference type="GO" id="GO:0000981">
    <property type="term" value="F:DNA-binding transcription factor activity, RNA polymerase II-specific"/>
    <property type="evidence" value="ECO:0007669"/>
    <property type="project" value="InterPro"/>
</dbReference>
<evidence type="ECO:0000256" key="1">
    <source>
        <dbReference type="ARBA" id="ARBA00004123"/>
    </source>
</evidence>
<dbReference type="GO" id="GO:0008270">
    <property type="term" value="F:zinc ion binding"/>
    <property type="evidence" value="ECO:0007669"/>
    <property type="project" value="InterPro"/>
</dbReference>
<dbReference type="PROSITE" id="PS50048">
    <property type="entry name" value="ZN2_CY6_FUNGAL_2"/>
    <property type="match status" value="1"/>
</dbReference>
<organism evidence="4 5">
    <name type="scientific">Dekkera bruxellensis</name>
    <name type="common">Brettanomyces custersii</name>
    <dbReference type="NCBI Taxonomy" id="5007"/>
    <lineage>
        <taxon>Eukaryota</taxon>
        <taxon>Fungi</taxon>
        <taxon>Dikarya</taxon>
        <taxon>Ascomycota</taxon>
        <taxon>Saccharomycotina</taxon>
        <taxon>Pichiomycetes</taxon>
        <taxon>Pichiales</taxon>
        <taxon>Pichiaceae</taxon>
        <taxon>Brettanomyces</taxon>
    </lineage>
</organism>
<sequence>MVGNILSKGKRRKRKFFSCSECRRMKIKCDRKLPCSHCLKAKLKCEYLHRRKQDEEGRLSLAKNAENASDKTELPISVLPAHLIDKRVSVLEEKFEMLASQLKGDCFSKRKSGDQLAFLDWKLPYLKCYMLGAKPSRTIFMGPLSRYCLLSRPLFKYMMISMKDLLDMERREYKKNHNVSIHLHLLPDGTQEDALVADIQRLICVNYYAFQERLIFFQNHLNNLLYSGFIPMDTVHSLFMTRFHDPDNDGKAHFLQPRKPYLYVDVAVVVSIVYLVIVFTRYNSFNESFRCKPVFKEGELSTLAFRCLNISDFRRKKTQLALISLLVLRSALFVHDNFEGASEDMNSYPVYQLSLDMCYQMGLHLDPKIISVYMFKEKLEMKRRTMKTEKVFSLWNYMLEEDAIYSSVIGCPLLINSKFCSGFRKNSNFFFDNKREHEVNLLRKIDETINSLQLISLNNLLELVNEVLLFCYDLPSSMFEVANSSFSDLDQLACLCRIKLTFMQILQCLSKSVIMGISNSYEKNHNAINNPKTMEILTNISHEMYRICLLAAVSTMLQIEQICNGESVFGKEPDGIYIVYFRDIFTRSMTQSSVIWYSYVLAKVSGSSEIITEHKDDPFYLDSKENGSEKTVDFTLENAENALFHKFKGINGEQLQCFYEQSISIPEMIIFLSKFYSAACKHHSIKNSMDSFLTLKSVINLVCTLEIIQEYKEKVETKEMKFSDIMTMAKERIENSFTLGRLEDNVASNRNDDVQMEKIFDSLFVNKDWDIPSEFEVQDNSILEQHVAIDGGAFVQEHDYEFNDRQCYLNDFSHESN</sequence>
<keyword evidence="2" id="KW-0539">Nucleus</keyword>
<dbReference type="PROSITE" id="PS00463">
    <property type="entry name" value="ZN2_CY6_FUNGAL_1"/>
    <property type="match status" value="1"/>
</dbReference>
<accession>A0A7D9D0N6</accession>
<dbReference type="AlphaFoldDB" id="A0A7D9D0N6"/>
<evidence type="ECO:0000313" key="5">
    <source>
        <dbReference type="Proteomes" id="UP000478008"/>
    </source>
</evidence>
<gene>
    <name evidence="4" type="ORF">DEBR0S8_00232G</name>
</gene>
<evidence type="ECO:0000256" key="2">
    <source>
        <dbReference type="ARBA" id="ARBA00023242"/>
    </source>
</evidence>
<dbReference type="CDD" id="cd00067">
    <property type="entry name" value="GAL4"/>
    <property type="match status" value="1"/>
</dbReference>
<dbReference type="InterPro" id="IPR050613">
    <property type="entry name" value="Sec_Metabolite_Reg"/>
</dbReference>
<proteinExistence type="predicted"/>
<dbReference type="Proteomes" id="UP000478008">
    <property type="component" value="Unassembled WGS sequence"/>
</dbReference>